<dbReference type="AlphaFoldDB" id="A0A1J0A3V8"/>
<dbReference type="STRING" id="519472.BHY08_01460"/>
<dbReference type="Pfam" id="PF07799">
    <property type="entry name" value="DUF1643"/>
    <property type="match status" value="1"/>
</dbReference>
<reference evidence="1 2" key="1">
    <citation type="submission" date="2016-09" db="EMBL/GenBank/DDBJ databases">
        <title>Vagococcus teuberi sp. nov., isolated from the Malian artisanal sour milk fene.</title>
        <authorList>
            <person name="Wullschleger S."/>
            <person name="Seifert C."/>
            <person name="Baumgartner S."/>
            <person name="Lacroix C."/>
            <person name="Bonfoh B."/>
            <person name="Stevens M.J."/>
            <person name="Meile L."/>
        </authorList>
    </citation>
    <scope>NUCLEOTIDE SEQUENCE [LARGE SCALE GENOMIC DNA]</scope>
    <source>
        <strain evidence="1 2">DSM 21459</strain>
    </source>
</reference>
<dbReference type="EMBL" id="CP017267">
    <property type="protein sequence ID" value="APB30607.1"/>
    <property type="molecule type" value="Genomic_DNA"/>
</dbReference>
<accession>A0A1J0A3V8</accession>
<sequence length="174" mass="19681">MKVETHTIKNEVFLSDDRQNRYLLQRTWGSENQAIVAVITLKPVSVSGVENDLTTMLIQNHVVDMGYQGYLVANLVSGIDSTKKLSETLLDRETEDELLKEVLNKKEVQQIIIGCGSAVTHKGFAQERLKEILSLLTKTNQHKVVAIVDDDNRPIHPLVPSIRNQPWTLKKIKL</sequence>
<dbReference type="Proteomes" id="UP000191200">
    <property type="component" value="Chromosome"/>
</dbReference>
<dbReference type="InterPro" id="IPR012441">
    <property type="entry name" value="DUF1643"/>
</dbReference>
<dbReference type="RefSeq" id="WP_071456176.1">
    <property type="nucleotide sequence ID" value="NZ_CP017267.1"/>
</dbReference>
<evidence type="ECO:0000313" key="1">
    <source>
        <dbReference type="EMBL" id="APB30607.1"/>
    </source>
</evidence>
<dbReference type="KEGG" id="vte:BHY08_01460"/>
<organism evidence="1 2">
    <name type="scientific">Vagococcus teuberi</name>
    <dbReference type="NCBI Taxonomy" id="519472"/>
    <lineage>
        <taxon>Bacteria</taxon>
        <taxon>Bacillati</taxon>
        <taxon>Bacillota</taxon>
        <taxon>Bacilli</taxon>
        <taxon>Lactobacillales</taxon>
        <taxon>Enterococcaceae</taxon>
        <taxon>Vagococcus</taxon>
    </lineage>
</organism>
<keyword evidence="2" id="KW-1185">Reference proteome</keyword>
<evidence type="ECO:0008006" key="3">
    <source>
        <dbReference type="Google" id="ProtNLM"/>
    </source>
</evidence>
<evidence type="ECO:0000313" key="2">
    <source>
        <dbReference type="Proteomes" id="UP000191200"/>
    </source>
</evidence>
<name>A0A1J0A3V8_9ENTE</name>
<gene>
    <name evidence="1" type="ORF">BHY08_01460</name>
</gene>
<proteinExistence type="predicted"/>
<dbReference type="OrthoDB" id="1684316at2"/>
<protein>
    <recommendedName>
        <fullName evidence="3">DUF1643 domain-containing protein</fullName>
    </recommendedName>
</protein>